<evidence type="ECO:0000313" key="2">
    <source>
        <dbReference type="Proteomes" id="UP001499852"/>
    </source>
</evidence>
<name>A0ABP9PP88_9BACT</name>
<proteinExistence type="predicted"/>
<dbReference type="EMBL" id="BAABIA010000016">
    <property type="protein sequence ID" value="GAA5149943.1"/>
    <property type="molecule type" value="Genomic_DNA"/>
</dbReference>
<dbReference type="Proteomes" id="UP001499852">
    <property type="component" value="Unassembled WGS sequence"/>
</dbReference>
<accession>A0ABP9PP88</accession>
<protein>
    <recommendedName>
        <fullName evidence="3">Capsid protein</fullName>
    </recommendedName>
</protein>
<keyword evidence="2" id="KW-1185">Reference proteome</keyword>
<sequence>MPDNTLPYNSDARVQSLAVALGQDPNLVAKVWNKQLRTGAQSVDDFSFFEGGEKDAKPFVVKKDLDNYNAGDSVVFTVMSQPRGPGVRGEKELTGNTSSVNWATYTCKVDFWRDAFEWNKKQAKFMAAGGSVKSAIMDQLKLKLGRKRMNDMKMALKLLGKGNTIYPNGKKSFDALTAADTMTPSVLTMAKPQWQRLGGMPFKIGHNKHRSPVYSCMAYIPDAAMTSLRLSSHYENALLNAAARSDDNPLYSGRLLDWQGIGLFEHISVDAEYDVLADPLAPRAMLSVGFGVDDGAGACKLISDANDTQTRFFEWFGGYKYEWWEGQAVHPEWTPFYAEITAATYYAWIVNPGGSVGFISYVGSGNNGNQITVTNILSPGGAGGSGKGAAVVGEMNATGNAWGSVAGPGSDAGAANLSADFDYTDTFEVGAYVIPCNARGAVDMSSLMLGRNSAVRAYVGDDKMIYQERDYGFTHGGGYESIFGQTPCIRTDRKTTGYALIRHAGQHAGLEVPSLES</sequence>
<organism evidence="1 2">
    <name type="scientific">Prosthecobacter algae</name>
    <dbReference type="NCBI Taxonomy" id="1144682"/>
    <lineage>
        <taxon>Bacteria</taxon>
        <taxon>Pseudomonadati</taxon>
        <taxon>Verrucomicrobiota</taxon>
        <taxon>Verrucomicrobiia</taxon>
        <taxon>Verrucomicrobiales</taxon>
        <taxon>Verrucomicrobiaceae</taxon>
        <taxon>Prosthecobacter</taxon>
    </lineage>
</organism>
<evidence type="ECO:0008006" key="3">
    <source>
        <dbReference type="Google" id="ProtNLM"/>
    </source>
</evidence>
<evidence type="ECO:0000313" key="1">
    <source>
        <dbReference type="EMBL" id="GAA5149943.1"/>
    </source>
</evidence>
<dbReference type="RefSeq" id="WP_345738994.1">
    <property type="nucleotide sequence ID" value="NZ_BAABIA010000016.1"/>
</dbReference>
<gene>
    <name evidence="1" type="ORF">GCM10023213_48290</name>
</gene>
<comment type="caution">
    <text evidence="1">The sequence shown here is derived from an EMBL/GenBank/DDBJ whole genome shotgun (WGS) entry which is preliminary data.</text>
</comment>
<reference evidence="2" key="1">
    <citation type="journal article" date="2019" name="Int. J. Syst. Evol. Microbiol.">
        <title>The Global Catalogue of Microorganisms (GCM) 10K type strain sequencing project: providing services to taxonomists for standard genome sequencing and annotation.</title>
        <authorList>
            <consortium name="The Broad Institute Genomics Platform"/>
            <consortium name="The Broad Institute Genome Sequencing Center for Infectious Disease"/>
            <person name="Wu L."/>
            <person name="Ma J."/>
        </authorList>
    </citation>
    <scope>NUCLEOTIDE SEQUENCE [LARGE SCALE GENOMIC DNA]</scope>
    <source>
        <strain evidence="2">JCM 18053</strain>
    </source>
</reference>